<dbReference type="InterPro" id="IPR016747">
    <property type="entry name" value="Phosphotransbutyrylase"/>
</dbReference>
<reference evidence="3" key="1">
    <citation type="submission" date="2022-08" db="EMBL/GenBank/DDBJ databases">
        <title>The genomic sequence of strain Paenibacillus sp. SCIV0701.</title>
        <authorList>
            <person name="Zhao H."/>
        </authorList>
    </citation>
    <scope>NUCLEOTIDE SEQUENCE</scope>
    <source>
        <strain evidence="3">SCIV0701</strain>
    </source>
</reference>
<proteinExistence type="predicted"/>
<evidence type="ECO:0000313" key="3">
    <source>
        <dbReference type="EMBL" id="MCR2807256.1"/>
    </source>
</evidence>
<comment type="caution">
    <text evidence="3">The sequence shown here is derived from an EMBL/GenBank/DDBJ whole genome shotgun (WGS) entry which is preliminary data.</text>
</comment>
<dbReference type="RefSeq" id="WP_257451559.1">
    <property type="nucleotide sequence ID" value="NZ_JANIPJ010000024.1"/>
</dbReference>
<evidence type="ECO:0000256" key="1">
    <source>
        <dbReference type="SAM" id="Phobius"/>
    </source>
</evidence>
<dbReference type="Proteomes" id="UP001141950">
    <property type="component" value="Unassembled WGS sequence"/>
</dbReference>
<dbReference type="Pfam" id="PF04892">
    <property type="entry name" value="VanZ"/>
    <property type="match status" value="1"/>
</dbReference>
<keyword evidence="1" id="KW-0472">Membrane</keyword>
<accession>A0A9X2MWT6</accession>
<sequence>MRKFVYWAVVILWMALIIFFSHQPASSSDELSTGVTEVIVVFIEQMLPNTDVNALELNHAVRKNAHFFIYFILAILVLGTLTKFKVRGMRGVVASLLICVCFAISDELHQLFVVGRGAQVADVFIDSVGAWIGVGLFKSIERIRLWFGNGTK</sequence>
<dbReference type="InterPro" id="IPR006976">
    <property type="entry name" value="VanZ-like"/>
</dbReference>
<evidence type="ECO:0000259" key="2">
    <source>
        <dbReference type="Pfam" id="PF04892"/>
    </source>
</evidence>
<keyword evidence="4" id="KW-1185">Reference proteome</keyword>
<feature type="transmembrane region" description="Helical" evidence="1">
    <location>
        <begin position="117"/>
        <end position="137"/>
    </location>
</feature>
<keyword evidence="1" id="KW-1133">Transmembrane helix</keyword>
<protein>
    <submittedName>
        <fullName evidence="3">VanZ family protein</fullName>
    </submittedName>
</protein>
<dbReference type="NCBIfam" id="NF037970">
    <property type="entry name" value="vanZ_1"/>
    <property type="match status" value="1"/>
</dbReference>
<dbReference type="AlphaFoldDB" id="A0A9X2MWT6"/>
<name>A0A9X2MWT6_9BACL</name>
<organism evidence="3 4">
    <name type="scientific">Paenibacillus soyae</name>
    <dbReference type="NCBI Taxonomy" id="2969249"/>
    <lineage>
        <taxon>Bacteria</taxon>
        <taxon>Bacillati</taxon>
        <taxon>Bacillota</taxon>
        <taxon>Bacilli</taxon>
        <taxon>Bacillales</taxon>
        <taxon>Paenibacillaceae</taxon>
        <taxon>Paenibacillus</taxon>
    </lineage>
</organism>
<feature type="transmembrane region" description="Helical" evidence="1">
    <location>
        <begin position="65"/>
        <end position="81"/>
    </location>
</feature>
<feature type="domain" description="VanZ-like" evidence="2">
    <location>
        <begin position="7"/>
        <end position="139"/>
    </location>
</feature>
<evidence type="ECO:0000313" key="4">
    <source>
        <dbReference type="Proteomes" id="UP001141950"/>
    </source>
</evidence>
<feature type="transmembrane region" description="Helical" evidence="1">
    <location>
        <begin position="88"/>
        <end position="105"/>
    </location>
</feature>
<dbReference type="PIRSF" id="PIRSF019083">
    <property type="entry name" value="UCP019083_VanZ"/>
    <property type="match status" value="1"/>
</dbReference>
<keyword evidence="1" id="KW-0812">Transmembrane</keyword>
<dbReference type="EMBL" id="JANIPJ010000024">
    <property type="protein sequence ID" value="MCR2807256.1"/>
    <property type="molecule type" value="Genomic_DNA"/>
</dbReference>
<gene>
    <name evidence="3" type="ORF">NQZ67_25550</name>
</gene>